<evidence type="ECO:0000313" key="1">
    <source>
        <dbReference type="EMBL" id="GAM00564.1"/>
    </source>
</evidence>
<dbReference type="eggNOG" id="ENOG5032I3U">
    <property type="taxonomic scope" value="Bacteria"/>
</dbReference>
<comment type="caution">
    <text evidence="1">The sequence shown here is derived from an EMBL/GenBank/DDBJ whole genome shotgun (WGS) entry which is preliminary data.</text>
</comment>
<reference evidence="1 2" key="1">
    <citation type="submission" date="2014-11" db="EMBL/GenBank/DDBJ databases">
        <title>Whole genome shotgun sequence of Sphingomonas parapaucimobilis NBRC 15100.</title>
        <authorList>
            <person name="Katano-Makiyama Y."/>
            <person name="Hosoyama A."/>
            <person name="Hashimoto M."/>
            <person name="Hosoyama Y."/>
            <person name="Noguchi M."/>
            <person name="Numata M."/>
            <person name="Tsuchikane K."/>
            <person name="Hirakata S."/>
            <person name="Uohara A."/>
            <person name="Shimodaira J."/>
            <person name="Ohji S."/>
            <person name="Ichikawa N."/>
            <person name="Kimura A."/>
            <person name="Yamazoe A."/>
            <person name="Fujita N."/>
        </authorList>
    </citation>
    <scope>NUCLEOTIDE SEQUENCE [LARGE SCALE GENOMIC DNA]</scope>
    <source>
        <strain evidence="1 2">NBRC 15100</strain>
    </source>
</reference>
<keyword evidence="2" id="KW-1185">Reference proteome</keyword>
<dbReference type="EMBL" id="BBPI01000034">
    <property type="protein sequence ID" value="GAM00564.1"/>
    <property type="molecule type" value="Genomic_DNA"/>
</dbReference>
<organism evidence="1 2">
    <name type="scientific">Sphingomonas parapaucimobilis NBRC 15100</name>
    <dbReference type="NCBI Taxonomy" id="1219049"/>
    <lineage>
        <taxon>Bacteria</taxon>
        <taxon>Pseudomonadati</taxon>
        <taxon>Pseudomonadota</taxon>
        <taxon>Alphaproteobacteria</taxon>
        <taxon>Sphingomonadales</taxon>
        <taxon>Sphingomonadaceae</taxon>
        <taxon>Sphingomonas</taxon>
    </lineage>
</organism>
<dbReference type="Proteomes" id="UP000032305">
    <property type="component" value="Unassembled WGS sequence"/>
</dbReference>
<dbReference type="InterPro" id="IPR053745">
    <property type="entry name" value="Viral_Tail_Comp_sf"/>
</dbReference>
<sequence>MSDAKAIVEAVAFRALAAAISKATVYQDAPVNAKGDLVILGDLKSFSMGGKGNSDDRRVEINIISLVVAEERAPLLSLQGQIEKALDGQNFTEAGWTVAFLFKDDDAVLDEGGGSYSGISAFDAIALAP</sequence>
<name>A0A0A1W6L8_9SPHN</name>
<evidence type="ECO:0000313" key="2">
    <source>
        <dbReference type="Proteomes" id="UP000032305"/>
    </source>
</evidence>
<evidence type="ECO:0008006" key="3">
    <source>
        <dbReference type="Google" id="ProtNLM"/>
    </source>
</evidence>
<dbReference type="Gene3D" id="3.30.2000.30">
    <property type="match status" value="1"/>
</dbReference>
<dbReference type="AlphaFoldDB" id="A0A0A1W6L8"/>
<protein>
    <recommendedName>
        <fullName evidence="3">DUF3168 domain-containing protein</fullName>
    </recommendedName>
</protein>
<gene>
    <name evidence="1" type="ORF">SP5_034_01390</name>
</gene>
<proteinExistence type="predicted"/>
<accession>A0A0A1W6L8</accession>
<dbReference type="RefSeq" id="WP_042485628.1">
    <property type="nucleotide sequence ID" value="NZ_BBPI01000034.1"/>
</dbReference>